<comment type="caution">
    <text evidence="7">The sequence shown here is derived from an EMBL/GenBank/DDBJ whole genome shotgun (WGS) entry which is preliminary data.</text>
</comment>
<dbReference type="InterPro" id="IPR005534">
    <property type="entry name" value="Curli_assmbl/transp-comp_CsgG"/>
</dbReference>
<dbReference type="PANTHER" id="PTHR41164:SF1">
    <property type="entry name" value="CURLI PRODUCTION ASSEMBLY_TRANSPORT COMPONENT CSGG"/>
    <property type="match status" value="1"/>
</dbReference>
<dbReference type="AlphaFoldDB" id="A0A7V5H4M8"/>
<dbReference type="SMART" id="SM00028">
    <property type="entry name" value="TPR"/>
    <property type="match status" value="1"/>
</dbReference>
<keyword evidence="2" id="KW-0732">Signal</keyword>
<dbReference type="SUPFAM" id="SSF48452">
    <property type="entry name" value="TPR-like"/>
    <property type="match status" value="1"/>
</dbReference>
<keyword evidence="4" id="KW-0564">Palmitate</keyword>
<sequence>KIALGDFVNARGQTDQHALDLRDAFTNQLINTKRFEVVDRQALGRILEEQKLAISGLIDESSAPKIGKLLGASALVFGRITQDQFKEEVKQTGTYKDKKGKQHKRFKRYASYTLGVNLKIVDVQSGKILISKELKSIQKAEATAVDKRPARIDKQNLYQKCLADISTQFRHMIAPYKVTVKAQFLVDDKVPATKRAVALFKADEWEKGLQVLKKALNRPIPDKKLKAKVYYDLGLAQMYLGRHEEAIQNLTRALELKPDESRYQKALKTAKEEKKKAEKLKEQL</sequence>
<dbReference type="Gene3D" id="3.40.50.10610">
    <property type="entry name" value="ABC-type transport auxiliary lipoprotein component"/>
    <property type="match status" value="1"/>
</dbReference>
<keyword evidence="3" id="KW-0472">Membrane</keyword>
<evidence type="ECO:0000256" key="5">
    <source>
        <dbReference type="ARBA" id="ARBA00023288"/>
    </source>
</evidence>
<evidence type="ECO:0000256" key="2">
    <source>
        <dbReference type="ARBA" id="ARBA00022729"/>
    </source>
</evidence>
<organism evidence="7">
    <name type="scientific">Caldithrix abyssi</name>
    <dbReference type="NCBI Taxonomy" id="187145"/>
    <lineage>
        <taxon>Bacteria</taxon>
        <taxon>Pseudomonadati</taxon>
        <taxon>Calditrichota</taxon>
        <taxon>Calditrichia</taxon>
        <taxon>Calditrichales</taxon>
        <taxon>Calditrichaceae</taxon>
        <taxon>Caldithrix</taxon>
    </lineage>
</organism>
<keyword evidence="6" id="KW-0802">TPR repeat</keyword>
<dbReference type="Gene3D" id="1.25.40.10">
    <property type="entry name" value="Tetratricopeptide repeat domain"/>
    <property type="match status" value="1"/>
</dbReference>
<reference evidence="7" key="1">
    <citation type="journal article" date="2020" name="mSystems">
        <title>Genome- and Community-Level Interaction Insights into Carbon Utilization and Element Cycling Functions of Hydrothermarchaeota in Hydrothermal Sediment.</title>
        <authorList>
            <person name="Zhou Z."/>
            <person name="Liu Y."/>
            <person name="Xu W."/>
            <person name="Pan J."/>
            <person name="Luo Z.H."/>
            <person name="Li M."/>
        </authorList>
    </citation>
    <scope>NUCLEOTIDE SEQUENCE [LARGE SCALE GENOMIC DNA]</scope>
    <source>
        <strain evidence="7">HyVt-76</strain>
    </source>
</reference>
<proteinExistence type="predicted"/>
<dbReference type="Pfam" id="PF03783">
    <property type="entry name" value="CsgG"/>
    <property type="match status" value="1"/>
</dbReference>
<evidence type="ECO:0000313" key="7">
    <source>
        <dbReference type="EMBL" id="HHE55779.1"/>
    </source>
</evidence>
<dbReference type="EMBL" id="DRTD01000618">
    <property type="protein sequence ID" value="HHE55779.1"/>
    <property type="molecule type" value="Genomic_DNA"/>
</dbReference>
<evidence type="ECO:0000256" key="6">
    <source>
        <dbReference type="PROSITE-ProRule" id="PRU00339"/>
    </source>
</evidence>
<dbReference type="InterPro" id="IPR019734">
    <property type="entry name" value="TPR_rpt"/>
</dbReference>
<dbReference type="Proteomes" id="UP000886111">
    <property type="component" value="Unassembled WGS sequence"/>
</dbReference>
<feature type="non-terminal residue" evidence="7">
    <location>
        <position position="1"/>
    </location>
</feature>
<dbReference type="GO" id="GO:0030288">
    <property type="term" value="C:outer membrane-bounded periplasmic space"/>
    <property type="evidence" value="ECO:0007669"/>
    <property type="project" value="InterPro"/>
</dbReference>
<keyword evidence="5" id="KW-0449">Lipoprotein</keyword>
<evidence type="ECO:0000256" key="1">
    <source>
        <dbReference type="ARBA" id="ARBA00022475"/>
    </source>
</evidence>
<keyword evidence="1" id="KW-1003">Cell membrane</keyword>
<evidence type="ECO:0000256" key="4">
    <source>
        <dbReference type="ARBA" id="ARBA00023139"/>
    </source>
</evidence>
<dbReference type="Pfam" id="PF00515">
    <property type="entry name" value="TPR_1"/>
    <property type="match status" value="1"/>
</dbReference>
<dbReference type="PROSITE" id="PS50293">
    <property type="entry name" value="TPR_REGION"/>
    <property type="match status" value="1"/>
</dbReference>
<name>A0A7V5H4M8_CALAY</name>
<accession>A0A7V5H4M8</accession>
<dbReference type="InterPro" id="IPR011990">
    <property type="entry name" value="TPR-like_helical_dom_sf"/>
</dbReference>
<evidence type="ECO:0000256" key="3">
    <source>
        <dbReference type="ARBA" id="ARBA00023136"/>
    </source>
</evidence>
<protein>
    <submittedName>
        <fullName evidence="7">Tetratricopeptide repeat protein</fullName>
    </submittedName>
</protein>
<dbReference type="PANTHER" id="PTHR41164">
    <property type="entry name" value="CURLI PRODUCTION ASSEMBLY/TRANSPORT COMPONENT CSGG"/>
    <property type="match status" value="1"/>
</dbReference>
<gene>
    <name evidence="7" type="ORF">ENL21_08355</name>
</gene>
<feature type="repeat" description="TPR" evidence="6">
    <location>
        <begin position="227"/>
        <end position="260"/>
    </location>
</feature>
<dbReference type="PROSITE" id="PS50005">
    <property type="entry name" value="TPR"/>
    <property type="match status" value="1"/>
</dbReference>